<dbReference type="InterPro" id="IPR036779">
    <property type="entry name" value="LysM_dom_sf"/>
</dbReference>
<dbReference type="InterPro" id="IPR018392">
    <property type="entry name" value="LysM"/>
</dbReference>
<gene>
    <name evidence="3" type="ORF">DW192_12965</name>
</gene>
<sequence length="173" mass="19662">MEKTIMCPVCGKEGIPDFRKEDVVCPCCGSDLSVYRKLDGLITISDKVCKPRGKSTMYWGLVVLLVVCSVCVVLKLLIVKKQVFKQEPTEYVNKQIKLLNDSIVKLNKKIESLRPDTICIKDNIYVVKKGDSFCKISKKILGSEKYYFRIAELNKLQETSILYVGDTLKMPIK</sequence>
<dbReference type="Gene3D" id="3.10.350.10">
    <property type="entry name" value="LysM domain"/>
    <property type="match status" value="1"/>
</dbReference>
<feature type="domain" description="LysM" evidence="2">
    <location>
        <begin position="123"/>
        <end position="170"/>
    </location>
</feature>
<evidence type="ECO:0000259" key="2">
    <source>
        <dbReference type="PROSITE" id="PS51782"/>
    </source>
</evidence>
<organism evidence="3 4">
    <name type="scientific">Segatella copri</name>
    <dbReference type="NCBI Taxonomy" id="165179"/>
    <lineage>
        <taxon>Bacteria</taxon>
        <taxon>Pseudomonadati</taxon>
        <taxon>Bacteroidota</taxon>
        <taxon>Bacteroidia</taxon>
        <taxon>Bacteroidales</taxon>
        <taxon>Prevotellaceae</taxon>
        <taxon>Segatella</taxon>
    </lineage>
</organism>
<dbReference type="SUPFAM" id="SSF54106">
    <property type="entry name" value="LysM domain"/>
    <property type="match status" value="1"/>
</dbReference>
<feature type="transmembrane region" description="Helical" evidence="1">
    <location>
        <begin position="57"/>
        <end position="78"/>
    </location>
</feature>
<dbReference type="RefSeq" id="WP_118255513.1">
    <property type="nucleotide sequence ID" value="NZ_QRKB01000040.1"/>
</dbReference>
<protein>
    <submittedName>
        <fullName evidence="3">LysM peptidoglycan-binding domain-containing protein</fullName>
    </submittedName>
</protein>
<proteinExistence type="predicted"/>
<dbReference type="EMBL" id="QRKB01000040">
    <property type="protein sequence ID" value="RHH78739.1"/>
    <property type="molecule type" value="Genomic_DNA"/>
</dbReference>
<dbReference type="Pfam" id="PF01476">
    <property type="entry name" value="LysM"/>
    <property type="match status" value="1"/>
</dbReference>
<dbReference type="SMART" id="SM00257">
    <property type="entry name" value="LysM"/>
    <property type="match status" value="1"/>
</dbReference>
<evidence type="ECO:0000256" key="1">
    <source>
        <dbReference type="SAM" id="Phobius"/>
    </source>
</evidence>
<name>A0A414XY18_9BACT</name>
<evidence type="ECO:0000313" key="4">
    <source>
        <dbReference type="Proteomes" id="UP000284548"/>
    </source>
</evidence>
<dbReference type="Proteomes" id="UP000284548">
    <property type="component" value="Unassembled WGS sequence"/>
</dbReference>
<keyword evidence="1" id="KW-0472">Membrane</keyword>
<reference evidence="3 4" key="1">
    <citation type="submission" date="2018-08" db="EMBL/GenBank/DDBJ databases">
        <title>A genome reference for cultivated species of the human gut microbiota.</title>
        <authorList>
            <person name="Zou Y."/>
            <person name="Xue W."/>
            <person name="Luo G."/>
        </authorList>
    </citation>
    <scope>NUCLEOTIDE SEQUENCE [LARGE SCALE GENOMIC DNA]</scope>
    <source>
        <strain evidence="3 4">AM16-54</strain>
    </source>
</reference>
<evidence type="ECO:0000313" key="3">
    <source>
        <dbReference type="EMBL" id="RHH78739.1"/>
    </source>
</evidence>
<keyword evidence="1" id="KW-1133">Transmembrane helix</keyword>
<keyword evidence="1" id="KW-0812">Transmembrane</keyword>
<comment type="caution">
    <text evidence="3">The sequence shown here is derived from an EMBL/GenBank/DDBJ whole genome shotgun (WGS) entry which is preliminary data.</text>
</comment>
<accession>A0A414XY18</accession>
<dbReference type="CDD" id="cd00118">
    <property type="entry name" value="LysM"/>
    <property type="match status" value="1"/>
</dbReference>
<dbReference type="AlphaFoldDB" id="A0A414XY18"/>
<dbReference type="PROSITE" id="PS51782">
    <property type="entry name" value="LYSM"/>
    <property type="match status" value="1"/>
</dbReference>